<comment type="catalytic activity">
    <reaction evidence="10 14">
        <text>N(6)-[(R)-dihydrolipoyl]-L-lysyl-[protein] + NAD(+) = N(6)-[(R)-lipoyl]-L-lysyl-[protein] + NADH + H(+)</text>
        <dbReference type="Rhea" id="RHEA:15045"/>
        <dbReference type="Rhea" id="RHEA-COMP:10474"/>
        <dbReference type="Rhea" id="RHEA-COMP:10475"/>
        <dbReference type="ChEBI" id="CHEBI:15378"/>
        <dbReference type="ChEBI" id="CHEBI:57540"/>
        <dbReference type="ChEBI" id="CHEBI:57945"/>
        <dbReference type="ChEBI" id="CHEBI:83099"/>
        <dbReference type="ChEBI" id="CHEBI:83100"/>
        <dbReference type="EC" id="1.8.1.4"/>
    </reaction>
</comment>
<dbReference type="SUPFAM" id="SSF55424">
    <property type="entry name" value="FAD/NAD-linked reductases, dimerisation (C-terminal) domain"/>
    <property type="match status" value="1"/>
</dbReference>
<dbReference type="FunFam" id="3.50.50.60:FF:000001">
    <property type="entry name" value="Dihydrolipoyl dehydrogenase, mitochondrial"/>
    <property type="match status" value="1"/>
</dbReference>
<evidence type="ECO:0000256" key="3">
    <source>
        <dbReference type="ARBA" id="ARBA00016961"/>
    </source>
</evidence>
<dbReference type="NCBIfam" id="TIGR01350">
    <property type="entry name" value="lipoamide_DH"/>
    <property type="match status" value="1"/>
</dbReference>
<dbReference type="RefSeq" id="WP_085121747.1">
    <property type="nucleotide sequence ID" value="NZ_FWZX01000004.1"/>
</dbReference>
<dbReference type="InterPro" id="IPR012999">
    <property type="entry name" value="Pyr_OxRdtase_I_AS"/>
</dbReference>
<dbReference type="FunFam" id="3.30.390.30:FF:000001">
    <property type="entry name" value="Dihydrolipoyl dehydrogenase"/>
    <property type="match status" value="1"/>
</dbReference>
<dbReference type="Pfam" id="PF07992">
    <property type="entry name" value="Pyr_redox_2"/>
    <property type="match status" value="1"/>
</dbReference>
<feature type="binding site" evidence="12">
    <location>
        <begin position="326"/>
        <end position="329"/>
    </location>
    <ligand>
        <name>FAD</name>
        <dbReference type="ChEBI" id="CHEBI:57692"/>
    </ligand>
</feature>
<keyword evidence="12" id="KW-0547">Nucleotide-binding</keyword>
<dbReference type="PRINTS" id="PR00411">
    <property type="entry name" value="PNDRDTASEI"/>
</dbReference>
<feature type="binding site" evidence="12">
    <location>
        <position position="117"/>
    </location>
    <ligand>
        <name>FAD</name>
        <dbReference type="ChEBI" id="CHEBI:57692"/>
    </ligand>
</feature>
<dbReference type="InterPro" id="IPR006258">
    <property type="entry name" value="Lipoamide_DH"/>
</dbReference>
<feature type="binding site" evidence="12">
    <location>
        <position position="320"/>
    </location>
    <ligand>
        <name>FAD</name>
        <dbReference type="ChEBI" id="CHEBI:57692"/>
    </ligand>
</feature>
<dbReference type="Gene3D" id="3.30.390.30">
    <property type="match status" value="1"/>
</dbReference>
<keyword evidence="5 12" id="KW-0274">FAD</keyword>
<evidence type="ECO:0000259" key="15">
    <source>
        <dbReference type="Pfam" id="PF02852"/>
    </source>
</evidence>
<dbReference type="GO" id="GO:0005737">
    <property type="term" value="C:cytoplasm"/>
    <property type="evidence" value="ECO:0007669"/>
    <property type="project" value="UniProtKB-ARBA"/>
</dbReference>
<evidence type="ECO:0000256" key="7">
    <source>
        <dbReference type="ARBA" id="ARBA00023027"/>
    </source>
</evidence>
<reference evidence="17 18" key="1">
    <citation type="submission" date="2017-04" db="EMBL/GenBank/DDBJ databases">
        <authorList>
            <person name="Afonso C.L."/>
            <person name="Miller P.J."/>
            <person name="Scott M.A."/>
            <person name="Spackman E."/>
            <person name="Goraichik I."/>
            <person name="Dimitrov K.M."/>
            <person name="Suarez D.L."/>
            <person name="Swayne D.E."/>
        </authorList>
    </citation>
    <scope>NUCLEOTIDE SEQUENCE [LARGE SCALE GENOMIC DNA]</scope>
    <source>
        <strain evidence="17 18">USBA 355</strain>
    </source>
</reference>
<dbReference type="PANTHER" id="PTHR22912:SF151">
    <property type="entry name" value="DIHYDROLIPOYL DEHYDROGENASE, MITOCHONDRIAL"/>
    <property type="match status" value="1"/>
</dbReference>
<dbReference type="Gene3D" id="3.50.50.60">
    <property type="entry name" value="FAD/NAD(P)-binding domain"/>
    <property type="match status" value="2"/>
</dbReference>
<dbReference type="PIRSF" id="PIRSF000350">
    <property type="entry name" value="Mercury_reductase_MerA"/>
    <property type="match status" value="1"/>
</dbReference>
<dbReference type="EMBL" id="FWZX01000004">
    <property type="protein sequence ID" value="SMF07135.1"/>
    <property type="molecule type" value="Genomic_DNA"/>
</dbReference>
<dbReference type="InterPro" id="IPR004099">
    <property type="entry name" value="Pyr_nucl-diS_OxRdtase_dimer"/>
</dbReference>
<gene>
    <name evidence="17" type="ORF">SAMN05428998_10436</name>
</gene>
<evidence type="ECO:0000256" key="1">
    <source>
        <dbReference type="ARBA" id="ARBA00007532"/>
    </source>
</evidence>
<dbReference type="GO" id="GO:0050660">
    <property type="term" value="F:flavin adenine dinucleotide binding"/>
    <property type="evidence" value="ECO:0007669"/>
    <property type="project" value="InterPro"/>
</dbReference>
<keyword evidence="9 14" id="KW-0676">Redox-active center</keyword>
<feature type="binding site" evidence="12">
    <location>
        <position position="53"/>
    </location>
    <ligand>
        <name>FAD</name>
        <dbReference type="ChEBI" id="CHEBI:57692"/>
    </ligand>
</feature>
<dbReference type="Pfam" id="PF02852">
    <property type="entry name" value="Pyr_redox_dim"/>
    <property type="match status" value="1"/>
</dbReference>
<dbReference type="AlphaFoldDB" id="A0A1Y6BKA0"/>
<evidence type="ECO:0000256" key="10">
    <source>
        <dbReference type="ARBA" id="ARBA00049187"/>
    </source>
</evidence>
<dbReference type="Proteomes" id="UP000192917">
    <property type="component" value="Unassembled WGS sequence"/>
</dbReference>
<evidence type="ECO:0000256" key="14">
    <source>
        <dbReference type="RuleBase" id="RU003692"/>
    </source>
</evidence>
<keyword evidence="7 12" id="KW-0520">NAD</keyword>
<dbReference type="GO" id="GO:0006103">
    <property type="term" value="P:2-oxoglutarate metabolic process"/>
    <property type="evidence" value="ECO:0007669"/>
    <property type="project" value="TreeGrafter"/>
</dbReference>
<protein>
    <recommendedName>
        <fullName evidence="3 14">Dihydrolipoyl dehydrogenase</fullName>
        <ecNumber evidence="2 14">1.8.1.4</ecNumber>
    </recommendedName>
</protein>
<dbReference type="PRINTS" id="PR00368">
    <property type="entry name" value="FADPNR"/>
</dbReference>
<name>A0A1Y6BKA0_9PROT</name>
<evidence type="ECO:0000256" key="5">
    <source>
        <dbReference type="ARBA" id="ARBA00022827"/>
    </source>
</evidence>
<accession>A0A1Y6BKA0</accession>
<evidence type="ECO:0000256" key="11">
    <source>
        <dbReference type="PIRSR" id="PIRSR000350-2"/>
    </source>
</evidence>
<dbReference type="PROSITE" id="PS00076">
    <property type="entry name" value="PYRIDINE_REDOX_1"/>
    <property type="match status" value="1"/>
</dbReference>
<feature type="binding site" evidence="12">
    <location>
        <position position="279"/>
    </location>
    <ligand>
        <name>NAD(+)</name>
        <dbReference type="ChEBI" id="CHEBI:57540"/>
    </ligand>
</feature>
<feature type="domain" description="Pyridine nucleotide-disulphide oxidoreductase dimerisation" evidence="15">
    <location>
        <begin position="354"/>
        <end position="463"/>
    </location>
</feature>
<organism evidence="17 18">
    <name type="scientific">Tistlia consotensis USBA 355</name>
    <dbReference type="NCBI Taxonomy" id="560819"/>
    <lineage>
        <taxon>Bacteria</taxon>
        <taxon>Pseudomonadati</taxon>
        <taxon>Pseudomonadota</taxon>
        <taxon>Alphaproteobacteria</taxon>
        <taxon>Rhodospirillales</taxon>
        <taxon>Rhodovibrionaceae</taxon>
        <taxon>Tistlia</taxon>
    </lineage>
</organism>
<evidence type="ECO:0000313" key="18">
    <source>
        <dbReference type="Proteomes" id="UP000192917"/>
    </source>
</evidence>
<dbReference type="InterPro" id="IPR001100">
    <property type="entry name" value="Pyr_nuc-diS_OxRdtase"/>
</dbReference>
<comment type="miscellaneous">
    <text evidence="14">The active site is a redox-active disulfide bond.</text>
</comment>
<keyword evidence="4 14" id="KW-0285">Flavoprotein</keyword>
<feature type="active site" description="Proton acceptor" evidence="11">
    <location>
        <position position="452"/>
    </location>
</feature>
<evidence type="ECO:0000259" key="16">
    <source>
        <dbReference type="Pfam" id="PF07992"/>
    </source>
</evidence>
<keyword evidence="18" id="KW-1185">Reference proteome</keyword>
<comment type="similarity">
    <text evidence="1 14">Belongs to the class-I pyridine nucleotide-disulfide oxidoreductase family.</text>
</comment>
<evidence type="ECO:0000313" key="17">
    <source>
        <dbReference type="EMBL" id="SMF07135.1"/>
    </source>
</evidence>
<feature type="domain" description="FAD/NAD(P)-binding" evidence="16">
    <location>
        <begin position="6"/>
        <end position="335"/>
    </location>
</feature>
<keyword evidence="8" id="KW-1015">Disulfide bond</keyword>
<dbReference type="PANTHER" id="PTHR22912">
    <property type="entry name" value="DISULFIDE OXIDOREDUCTASE"/>
    <property type="match status" value="1"/>
</dbReference>
<evidence type="ECO:0000256" key="2">
    <source>
        <dbReference type="ARBA" id="ARBA00012608"/>
    </source>
</evidence>
<feature type="binding site" evidence="12">
    <location>
        <begin position="145"/>
        <end position="147"/>
    </location>
    <ligand>
        <name>FAD</name>
        <dbReference type="ChEBI" id="CHEBI:57692"/>
    </ligand>
</feature>
<dbReference type="SUPFAM" id="SSF51905">
    <property type="entry name" value="FAD/NAD(P)-binding domain"/>
    <property type="match status" value="1"/>
</dbReference>
<evidence type="ECO:0000256" key="8">
    <source>
        <dbReference type="ARBA" id="ARBA00023157"/>
    </source>
</evidence>
<comment type="cofactor">
    <cofactor evidence="12 14">
        <name>FAD</name>
        <dbReference type="ChEBI" id="CHEBI:57692"/>
    </cofactor>
    <text evidence="12 14">Binds 1 FAD per subunit.</text>
</comment>
<dbReference type="InterPro" id="IPR016156">
    <property type="entry name" value="FAD/NAD-linked_Rdtase_dimer_sf"/>
</dbReference>
<evidence type="ECO:0000256" key="13">
    <source>
        <dbReference type="PIRSR" id="PIRSR000350-4"/>
    </source>
</evidence>
<feature type="binding site" evidence="12">
    <location>
        <begin position="182"/>
        <end position="189"/>
    </location>
    <ligand>
        <name>NAD(+)</name>
        <dbReference type="ChEBI" id="CHEBI:57540"/>
    </ligand>
</feature>
<feature type="binding site" evidence="12">
    <location>
        <position position="205"/>
    </location>
    <ligand>
        <name>NAD(+)</name>
        <dbReference type="ChEBI" id="CHEBI:57540"/>
    </ligand>
</feature>
<dbReference type="InterPro" id="IPR023753">
    <property type="entry name" value="FAD/NAD-binding_dom"/>
</dbReference>
<evidence type="ECO:0000256" key="4">
    <source>
        <dbReference type="ARBA" id="ARBA00022630"/>
    </source>
</evidence>
<keyword evidence="6 14" id="KW-0560">Oxidoreductase</keyword>
<sequence>MAEQAYDLIVIGAGPGGYVCAIRAAQLGLKVACVEKRATLGGTCLNVGCIPSKALLQASEKFEEAAHALGAFGVKVGKLELDLPTMLGHKDKVVEANVKGVEFLFKKNKVDWLKGSGRITAPGTVEVASDQGGTAYQAKSIVIATGSTHVDLPGVTVDEKQIVSSTGALSFAKVPKHLVVVGGGYIGLEMGSVWQRLGAKVTVVEFLDRLVPTMDGEVGKQFQRILGRQGMTFKLSTKVTGAKTSKSGVKLTVEPAAKDSKGGGEAETIDCDAVLVAIGRKPYLEGLGLEAAGVALDERGRVKVDGHFATNVPGIYAIGDAIPGPMLAHKAEEEGVALAEHLAGQGGHVNYETVPGIVYTWPEVASVGRTEEELKQAGIEYRVGKFPFMANGRARAMNATDGFVKILADKASDRILGAHILGPDAGHLIHEVVVAMEFGGSAEDLGRSFHGHPTLNEAVKEAALAVEGRPIHI</sequence>
<evidence type="ECO:0000256" key="6">
    <source>
        <dbReference type="ARBA" id="ARBA00023002"/>
    </source>
</evidence>
<feature type="disulfide bond" description="Redox-active" evidence="13">
    <location>
        <begin position="44"/>
        <end position="49"/>
    </location>
</feature>
<dbReference type="InterPro" id="IPR036188">
    <property type="entry name" value="FAD/NAD-bd_sf"/>
</dbReference>
<dbReference type="GO" id="GO:0004148">
    <property type="term" value="F:dihydrolipoyl dehydrogenase (NADH) activity"/>
    <property type="evidence" value="ECO:0007669"/>
    <property type="project" value="UniProtKB-EC"/>
</dbReference>
<dbReference type="STRING" id="560819.SAMN05428998_10436"/>
<evidence type="ECO:0000256" key="12">
    <source>
        <dbReference type="PIRSR" id="PIRSR000350-3"/>
    </source>
</evidence>
<evidence type="ECO:0000256" key="9">
    <source>
        <dbReference type="ARBA" id="ARBA00023284"/>
    </source>
</evidence>
<dbReference type="InterPro" id="IPR050151">
    <property type="entry name" value="Class-I_Pyr_Nuc-Dis_Oxidored"/>
</dbReference>
<proteinExistence type="inferred from homology"/>
<dbReference type="EC" id="1.8.1.4" evidence="2 14"/>